<dbReference type="EMBL" id="MTLA01000510">
    <property type="protein sequence ID" value="OOP65123.1"/>
    <property type="molecule type" value="Genomic_DNA"/>
</dbReference>
<comment type="caution">
    <text evidence="2">The sequence shown here is derived from an EMBL/GenBank/DDBJ whole genome shotgun (WGS) entry which is preliminary data.</text>
</comment>
<dbReference type="Pfam" id="PF07833">
    <property type="entry name" value="Cu_amine_oxidN1"/>
    <property type="match status" value="1"/>
</dbReference>
<proteinExistence type="predicted"/>
<sequence length="377" mass="43575">MSKLIKSSILCSLILLFMVGFSIKSDAKQSITLQVNGWNEQLGSEPFIEKGYVYIPLRNVSELLGYKVDWDVSKRAATIIGINNKLVLNSSSNLAIKNGKSMKMNPSMKMINNKIYVPLRFISEMMGDQVQWEQKSKTISVTSKYILVKAKYKNSEYWVNKINGDLYFVVGSNLPKKIGQTDLKVPIKTQRDYRVSLEAKQTPKGNVLLNLDNNHGEPGLSTDRYSIYLKDNKIIKKTKVFYYNRWMENISTVQNKVVMTDGKKLYVYDDQTTKLITEYDLVALGGEDENYFIEGMGQDYLLIRPNLKGVLMLVKPNTKEKVELYKEIFKNDPERLEYFEENDTPYRGDDLKFIEEKNGVLYFKTSVFNEKTVQYKL</sequence>
<keyword evidence="3" id="KW-1185">Reference proteome</keyword>
<evidence type="ECO:0000313" key="2">
    <source>
        <dbReference type="EMBL" id="OOP65123.1"/>
    </source>
</evidence>
<evidence type="ECO:0000313" key="3">
    <source>
        <dbReference type="Proteomes" id="UP000189761"/>
    </source>
</evidence>
<dbReference type="RefSeq" id="WP_071975869.1">
    <property type="nucleotide sequence ID" value="NZ_CP065424.1"/>
</dbReference>
<accession>A0A8E2I698</accession>
<organism evidence="2 3">
    <name type="scientific">Heyndrickxia oleronia</name>
    <dbReference type="NCBI Taxonomy" id="38875"/>
    <lineage>
        <taxon>Bacteria</taxon>
        <taxon>Bacillati</taxon>
        <taxon>Bacillota</taxon>
        <taxon>Bacilli</taxon>
        <taxon>Bacillales</taxon>
        <taxon>Bacillaceae</taxon>
        <taxon>Heyndrickxia</taxon>
    </lineage>
</organism>
<evidence type="ECO:0000259" key="1">
    <source>
        <dbReference type="Pfam" id="PF07833"/>
    </source>
</evidence>
<dbReference type="AlphaFoldDB" id="A0A8E2I698"/>
<protein>
    <recommendedName>
        <fullName evidence="1">Copper amine oxidase-like N-terminal domain-containing protein</fullName>
    </recommendedName>
</protein>
<reference evidence="2 3" key="1">
    <citation type="submission" date="2017-01" db="EMBL/GenBank/DDBJ databases">
        <title>Draft genome sequence of Bacillus oleronius.</title>
        <authorList>
            <person name="Allam M."/>
        </authorList>
    </citation>
    <scope>NUCLEOTIDE SEQUENCE [LARGE SCALE GENOMIC DNA]</scope>
    <source>
        <strain evidence="2 3">DSM 9356</strain>
    </source>
</reference>
<dbReference type="InterPro" id="IPR036582">
    <property type="entry name" value="Mao_N_sf"/>
</dbReference>
<feature type="domain" description="Copper amine oxidase-like N-terminal" evidence="1">
    <location>
        <begin position="35"/>
        <end position="140"/>
    </location>
</feature>
<dbReference type="InterPro" id="IPR012854">
    <property type="entry name" value="Cu_amine_oxidase-like_N"/>
</dbReference>
<dbReference type="SUPFAM" id="SSF55383">
    <property type="entry name" value="Copper amine oxidase, domain N"/>
    <property type="match status" value="2"/>
</dbReference>
<gene>
    <name evidence="2" type="ORF">BWZ43_25185</name>
</gene>
<dbReference type="Proteomes" id="UP000189761">
    <property type="component" value="Unassembled WGS sequence"/>
</dbReference>
<name>A0A8E2I698_9BACI</name>
<dbReference type="Gene3D" id="3.30.457.10">
    <property type="entry name" value="Copper amine oxidase-like, N-terminal domain"/>
    <property type="match status" value="1"/>
</dbReference>